<organism evidence="1 2">
    <name type="scientific">Dermacentor silvarum</name>
    <name type="common">Tick</name>
    <dbReference type="NCBI Taxonomy" id="543639"/>
    <lineage>
        <taxon>Eukaryota</taxon>
        <taxon>Metazoa</taxon>
        <taxon>Ecdysozoa</taxon>
        <taxon>Arthropoda</taxon>
        <taxon>Chelicerata</taxon>
        <taxon>Arachnida</taxon>
        <taxon>Acari</taxon>
        <taxon>Parasitiformes</taxon>
        <taxon>Ixodida</taxon>
        <taxon>Ixodoidea</taxon>
        <taxon>Ixodidae</taxon>
        <taxon>Rhipicephalinae</taxon>
        <taxon>Dermacentor</taxon>
    </lineage>
</organism>
<protein>
    <submittedName>
        <fullName evidence="1">Uncharacterized protein</fullName>
    </submittedName>
</protein>
<dbReference type="EMBL" id="CM023475">
    <property type="protein sequence ID" value="KAH7945063.1"/>
    <property type="molecule type" value="Genomic_DNA"/>
</dbReference>
<dbReference type="Proteomes" id="UP000821865">
    <property type="component" value="Chromosome 6"/>
</dbReference>
<accession>A0ACB8CJG6</accession>
<comment type="caution">
    <text evidence="1">The sequence shown here is derived from an EMBL/GenBank/DDBJ whole genome shotgun (WGS) entry which is preliminary data.</text>
</comment>
<sequence length="339" mass="38403">MNRTLLTMTPSEAVPTARSSLRQEDMSSLGVRLLPRLAAVAVCLLFCYGILYRNMNSGRHRPDMSWLLAQQNLRLLVPNDSQPLLAAPRHPCPRFLLVVICSAVANGAARRALRDAWMRDATSPTVRAFFLLGRTANASLQEQVRAESELFGDIIQADFLDTYNNLTIKSVMLLKWVDKHCPRSRYVLKTDDDMYVNVQNLVNLLRAKGGRRLLLGCLIRGATPVRDWTSKWYVPPFVYTHHTYPDYLSGTGYVISGDVVGPLFRAALDTPFFFMEDIFITGMVAQKLGLKPNNSNGFKFYKRKNDPCQFRRLVTAHLMTPGELRAMWTKVHDTTIKCS</sequence>
<name>A0ACB8CJG6_DERSI</name>
<evidence type="ECO:0000313" key="2">
    <source>
        <dbReference type="Proteomes" id="UP000821865"/>
    </source>
</evidence>
<reference evidence="1" key="1">
    <citation type="submission" date="2020-05" db="EMBL/GenBank/DDBJ databases">
        <title>Large-scale comparative analyses of tick genomes elucidate their genetic diversity and vector capacities.</title>
        <authorList>
            <person name="Jia N."/>
            <person name="Wang J."/>
            <person name="Shi W."/>
            <person name="Du L."/>
            <person name="Sun Y."/>
            <person name="Zhan W."/>
            <person name="Jiang J."/>
            <person name="Wang Q."/>
            <person name="Zhang B."/>
            <person name="Ji P."/>
            <person name="Sakyi L.B."/>
            <person name="Cui X."/>
            <person name="Yuan T."/>
            <person name="Jiang B."/>
            <person name="Yang W."/>
            <person name="Lam T.T.-Y."/>
            <person name="Chang Q."/>
            <person name="Ding S."/>
            <person name="Wang X."/>
            <person name="Zhu J."/>
            <person name="Ruan X."/>
            <person name="Zhao L."/>
            <person name="Wei J."/>
            <person name="Que T."/>
            <person name="Du C."/>
            <person name="Cheng J."/>
            <person name="Dai P."/>
            <person name="Han X."/>
            <person name="Huang E."/>
            <person name="Gao Y."/>
            <person name="Liu J."/>
            <person name="Shao H."/>
            <person name="Ye R."/>
            <person name="Li L."/>
            <person name="Wei W."/>
            <person name="Wang X."/>
            <person name="Wang C."/>
            <person name="Yang T."/>
            <person name="Huo Q."/>
            <person name="Li W."/>
            <person name="Guo W."/>
            <person name="Chen H."/>
            <person name="Zhou L."/>
            <person name="Ni X."/>
            <person name="Tian J."/>
            <person name="Zhou Y."/>
            <person name="Sheng Y."/>
            <person name="Liu T."/>
            <person name="Pan Y."/>
            <person name="Xia L."/>
            <person name="Li J."/>
            <person name="Zhao F."/>
            <person name="Cao W."/>
        </authorList>
    </citation>
    <scope>NUCLEOTIDE SEQUENCE</scope>
    <source>
        <strain evidence="1">Dsil-2018</strain>
    </source>
</reference>
<proteinExistence type="predicted"/>
<keyword evidence="2" id="KW-1185">Reference proteome</keyword>
<gene>
    <name evidence="1" type="ORF">HPB49_005651</name>
</gene>
<evidence type="ECO:0000313" key="1">
    <source>
        <dbReference type="EMBL" id="KAH7945063.1"/>
    </source>
</evidence>